<evidence type="ECO:0000313" key="4">
    <source>
        <dbReference type="EMBL" id="QNO48294.1"/>
    </source>
</evidence>
<dbReference type="Gene3D" id="1.50.10.10">
    <property type="match status" value="1"/>
</dbReference>
<reference evidence="3" key="1">
    <citation type="submission" date="2020-06" db="EMBL/GenBank/DDBJ databases">
        <title>Unique genomic features of the anaerobic methanotrophic archaea.</title>
        <authorList>
            <person name="Chadwick G.L."/>
            <person name="Skennerton C.T."/>
            <person name="Laso-Perez R."/>
            <person name="Leu A.O."/>
            <person name="Speth D.R."/>
            <person name="Yu H."/>
            <person name="Morgan-Lang C."/>
            <person name="Hatzenpichler R."/>
            <person name="Goudeau D."/>
            <person name="Malmstrom R."/>
            <person name="Brazelton W.J."/>
            <person name="Woyke T."/>
            <person name="Hallam S.J."/>
            <person name="Tyson G.W."/>
            <person name="Wegener G."/>
            <person name="Boetius A."/>
            <person name="Orphan V."/>
        </authorList>
    </citation>
    <scope>NUCLEOTIDE SEQUENCE</scope>
</reference>
<evidence type="ECO:0000259" key="1">
    <source>
        <dbReference type="Pfam" id="PF06202"/>
    </source>
</evidence>
<evidence type="ECO:0000313" key="2">
    <source>
        <dbReference type="EMBL" id="QNO41453.1"/>
    </source>
</evidence>
<dbReference type="GO" id="GO:0005975">
    <property type="term" value="P:carbohydrate metabolic process"/>
    <property type="evidence" value="ECO:0007669"/>
    <property type="project" value="InterPro"/>
</dbReference>
<dbReference type="InterPro" id="IPR032790">
    <property type="entry name" value="GDE_C"/>
</dbReference>
<dbReference type="SUPFAM" id="SSF48208">
    <property type="entry name" value="Six-hairpin glycosidases"/>
    <property type="match status" value="1"/>
</dbReference>
<dbReference type="InterPro" id="IPR012341">
    <property type="entry name" value="6hp_glycosidase-like_sf"/>
</dbReference>
<organism evidence="3">
    <name type="scientific">Candidatus Methanogaster sp. ANME-2c ERB4</name>
    <dbReference type="NCBI Taxonomy" id="2759911"/>
    <lineage>
        <taxon>Archaea</taxon>
        <taxon>Methanobacteriati</taxon>
        <taxon>Methanobacteriota</taxon>
        <taxon>Stenosarchaea group</taxon>
        <taxon>Methanomicrobia</taxon>
        <taxon>Methanosarcinales</taxon>
        <taxon>ANME-2 cluster</taxon>
        <taxon>Candidatus Methanogasteraceae</taxon>
        <taxon>Candidatus Methanogaster</taxon>
    </lineage>
</organism>
<proteinExistence type="predicted"/>
<dbReference type="EMBL" id="MT630642">
    <property type="protein sequence ID" value="QNO41453.1"/>
    <property type="molecule type" value="Genomic_DNA"/>
</dbReference>
<sequence length="659" mass="74410">MTMRKFGVGLEPVEDPNPAKTLHTILKRPAASWSHSVYSVPFAGKIVPNRDYPYEGLSYVLDGRNHHILDGIAIGIDGHELKPARVLAYPWKVIYSYSGGDVKLDVDYYLLGTEGNPGRIVIRANKPCTIEIEPLVDIRWMYDHSDPSAHRVEERDNGLLFGRDGIRAAVVTSSPCECQTWHHPVKWFYKMGSGYREEVDGKIVFRGEQREPASLGTITIADQKTSVIAASCSRSEDDVMRMCTRAMRECAADERSEAANAKKIVESLDLRGAAAFRVLGMAKFGMSIGDTLSFEAGDFWFRTVWFRDCFEGILQNIDTLFKLGMENRIRGTLVYAFDRRDVHGRIPNFGDNYNSIDATLLALIVGYEYIRRKRDDDLERIVVGCADDLLTALESGDMSLPNGPPVLHQNGLISSAPHHSWTDGMRSITAGGMSLTLPIRVPPDWEYEIVERFGEGAVFELVKPKYFLPEVNSQWILAIKLVSELSGEKKYSNLARQASSGFKSLFVNEHFLNNLATTDGRVDATIGSPAMVAISIADFLFTDEEVRVFAETIKEHLLVRRAGLAFGVAVRESKKKIYYGDSEYHECVVWPRDTPYLIRLLRRNREQRLVKEIIRSNLNHQMKEGFLFYNSELFSQDDGIVPVKNPVQFWSQWVDDLVG</sequence>
<gene>
    <name evidence="4" type="ORF">AMEMINHH_00003</name>
    <name evidence="2" type="ORF">HFPNKLFA_00012</name>
    <name evidence="3" type="ORF">OIIJOBMO_00004</name>
</gene>
<dbReference type="InterPro" id="IPR008928">
    <property type="entry name" value="6-hairpin_glycosidase_sf"/>
</dbReference>
<dbReference type="Pfam" id="PF06202">
    <property type="entry name" value="GDE_C"/>
    <property type="match status" value="1"/>
</dbReference>
<name>A0A7G9Y1V0_9EURY</name>
<dbReference type="EMBL" id="MT631319">
    <property type="protein sequence ID" value="QNO48294.1"/>
    <property type="molecule type" value="Genomic_DNA"/>
</dbReference>
<accession>A0A7G9Y1V0</accession>
<dbReference type="AlphaFoldDB" id="A0A7G9Y1V0"/>
<evidence type="ECO:0000313" key="3">
    <source>
        <dbReference type="EMBL" id="QNO41984.1"/>
    </source>
</evidence>
<protein>
    <recommendedName>
        <fullName evidence="1">Glycogen debranching enzyme C-terminal domain-containing protein</fullName>
    </recommendedName>
</protein>
<feature type="domain" description="Glycogen debranching enzyme C-terminal" evidence="1">
    <location>
        <begin position="470"/>
        <end position="651"/>
    </location>
</feature>
<dbReference type="EMBL" id="MT630695">
    <property type="protein sequence ID" value="QNO41984.1"/>
    <property type="molecule type" value="Genomic_DNA"/>
</dbReference>